<dbReference type="AlphaFoldDB" id="A0A1F5PMW6"/>
<gene>
    <name evidence="2" type="ORF">A2722_01570</name>
</gene>
<sequence>MDLEKFIKLTKSEKGPLVVLNAAGEPELVVMSYQAYENLKSDRRFEALSERLENLTRATEELNLEITRAQMDDDNDTGVPLEENEDEDSVYIEPLSLSE</sequence>
<proteinExistence type="predicted"/>
<evidence type="ECO:0000256" key="1">
    <source>
        <dbReference type="SAM" id="MobiDB-lite"/>
    </source>
</evidence>
<name>A0A1F5PMW6_9BACT</name>
<feature type="region of interest" description="Disordered" evidence="1">
    <location>
        <begin position="70"/>
        <end position="99"/>
    </location>
</feature>
<dbReference type="STRING" id="1817828.A2722_01570"/>
<dbReference type="Proteomes" id="UP000178377">
    <property type="component" value="Unassembled WGS sequence"/>
</dbReference>
<evidence type="ECO:0000313" key="2">
    <source>
        <dbReference type="EMBL" id="OGE91265.1"/>
    </source>
</evidence>
<comment type="caution">
    <text evidence="2">The sequence shown here is derived from an EMBL/GenBank/DDBJ whole genome shotgun (WGS) entry which is preliminary data.</text>
</comment>
<dbReference type="EMBL" id="MFEO01000002">
    <property type="protein sequence ID" value="OGE91265.1"/>
    <property type="molecule type" value="Genomic_DNA"/>
</dbReference>
<accession>A0A1F5PMW6</accession>
<feature type="compositionally biased region" description="Acidic residues" evidence="1">
    <location>
        <begin position="72"/>
        <end position="90"/>
    </location>
</feature>
<evidence type="ECO:0008006" key="4">
    <source>
        <dbReference type="Google" id="ProtNLM"/>
    </source>
</evidence>
<organism evidence="2 3">
    <name type="scientific">Candidatus Doudnabacteria bacterium RIFCSPHIGHO2_01_FULL_50_11</name>
    <dbReference type="NCBI Taxonomy" id="1817828"/>
    <lineage>
        <taxon>Bacteria</taxon>
        <taxon>Candidatus Doudnaibacteriota</taxon>
    </lineage>
</organism>
<evidence type="ECO:0000313" key="3">
    <source>
        <dbReference type="Proteomes" id="UP000178377"/>
    </source>
</evidence>
<protein>
    <recommendedName>
        <fullName evidence="4">Antitoxin</fullName>
    </recommendedName>
</protein>
<reference evidence="2 3" key="1">
    <citation type="journal article" date="2016" name="Nat. Commun.">
        <title>Thousands of microbial genomes shed light on interconnected biogeochemical processes in an aquifer system.</title>
        <authorList>
            <person name="Anantharaman K."/>
            <person name="Brown C.T."/>
            <person name="Hug L.A."/>
            <person name="Sharon I."/>
            <person name="Castelle C.J."/>
            <person name="Probst A.J."/>
            <person name="Thomas B.C."/>
            <person name="Singh A."/>
            <person name="Wilkins M.J."/>
            <person name="Karaoz U."/>
            <person name="Brodie E.L."/>
            <person name="Williams K.H."/>
            <person name="Hubbard S.S."/>
            <person name="Banfield J.F."/>
        </authorList>
    </citation>
    <scope>NUCLEOTIDE SEQUENCE [LARGE SCALE GENOMIC DNA]</scope>
</reference>